<proteinExistence type="predicted"/>
<dbReference type="Gene3D" id="3.40.50.300">
    <property type="entry name" value="P-loop containing nucleotide triphosphate hydrolases"/>
    <property type="match status" value="1"/>
</dbReference>
<sequence length="140" mass="16232">MIRLKREPVSNALSLLKSMRRGNSGWFSVKPRECEGLDTATEHERVAAQVYWLNRRLDDAACVSKMLTVHYEELCENPEREIERIRQFCERMGLSIARKFNLPKKFHFNKVDLNSDSDAIAIRLALTELEAKHGKLESVE</sequence>
<dbReference type="Pfam" id="PF13469">
    <property type="entry name" value="Sulfotransfer_3"/>
    <property type="match status" value="1"/>
</dbReference>
<protein>
    <submittedName>
        <fullName evidence="1">Uncharacterized protein</fullName>
    </submittedName>
</protein>
<gene>
    <name evidence="1" type="ORF">GCM10022228_00450</name>
</gene>
<accession>A0ABP7L1L4</accession>
<evidence type="ECO:0000313" key="2">
    <source>
        <dbReference type="Proteomes" id="UP001500133"/>
    </source>
</evidence>
<name>A0ABP7L1L4_9GAMM</name>
<reference evidence="2" key="1">
    <citation type="journal article" date="2019" name="Int. J. Syst. Evol. Microbiol.">
        <title>The Global Catalogue of Microorganisms (GCM) 10K type strain sequencing project: providing services to taxonomists for standard genome sequencing and annotation.</title>
        <authorList>
            <consortium name="The Broad Institute Genomics Platform"/>
            <consortium name="The Broad Institute Genome Sequencing Center for Infectious Disease"/>
            <person name="Wu L."/>
            <person name="Ma J."/>
        </authorList>
    </citation>
    <scope>NUCLEOTIDE SEQUENCE [LARGE SCALE GENOMIC DNA]</scope>
    <source>
        <strain evidence="2">JCM 16914</strain>
    </source>
</reference>
<organism evidence="1 2">
    <name type="scientific">Halomonas cibimaris</name>
    <dbReference type="NCBI Taxonomy" id="657012"/>
    <lineage>
        <taxon>Bacteria</taxon>
        <taxon>Pseudomonadati</taxon>
        <taxon>Pseudomonadota</taxon>
        <taxon>Gammaproteobacteria</taxon>
        <taxon>Oceanospirillales</taxon>
        <taxon>Halomonadaceae</taxon>
        <taxon>Halomonas</taxon>
    </lineage>
</organism>
<dbReference type="SUPFAM" id="SSF52540">
    <property type="entry name" value="P-loop containing nucleoside triphosphate hydrolases"/>
    <property type="match status" value="1"/>
</dbReference>
<evidence type="ECO:0000313" key="1">
    <source>
        <dbReference type="EMBL" id="GAA3893267.1"/>
    </source>
</evidence>
<dbReference type="InterPro" id="IPR027417">
    <property type="entry name" value="P-loop_NTPase"/>
</dbReference>
<dbReference type="Proteomes" id="UP001500133">
    <property type="component" value="Unassembled WGS sequence"/>
</dbReference>
<comment type="caution">
    <text evidence="1">The sequence shown here is derived from an EMBL/GenBank/DDBJ whole genome shotgun (WGS) entry which is preliminary data.</text>
</comment>
<keyword evidence="2" id="KW-1185">Reference proteome</keyword>
<dbReference type="EMBL" id="BAAAZT010000005">
    <property type="protein sequence ID" value="GAA3893267.1"/>
    <property type="molecule type" value="Genomic_DNA"/>
</dbReference>